<feature type="region of interest" description="Disordered" evidence="1">
    <location>
        <begin position="46"/>
        <end position="111"/>
    </location>
</feature>
<name>A0ABY9QZD8_9BACT</name>
<evidence type="ECO:0000256" key="1">
    <source>
        <dbReference type="SAM" id="MobiDB-lite"/>
    </source>
</evidence>
<dbReference type="Pfam" id="PF01551">
    <property type="entry name" value="Peptidase_M23"/>
    <property type="match status" value="1"/>
</dbReference>
<dbReference type="PANTHER" id="PTHR21666:SF270">
    <property type="entry name" value="MUREIN HYDROLASE ACTIVATOR ENVC"/>
    <property type="match status" value="1"/>
</dbReference>
<dbReference type="Proteomes" id="UP001180616">
    <property type="component" value="Chromosome"/>
</dbReference>
<dbReference type="PANTHER" id="PTHR21666">
    <property type="entry name" value="PEPTIDASE-RELATED"/>
    <property type="match status" value="1"/>
</dbReference>
<dbReference type="CDD" id="cd12797">
    <property type="entry name" value="M23_peptidase"/>
    <property type="match status" value="1"/>
</dbReference>
<evidence type="ECO:0000313" key="3">
    <source>
        <dbReference type="EMBL" id="WMW64869.1"/>
    </source>
</evidence>
<dbReference type="InterPro" id="IPR016047">
    <property type="entry name" value="M23ase_b-sheet_dom"/>
</dbReference>
<feature type="domain" description="M23ase beta-sheet core" evidence="2">
    <location>
        <begin position="378"/>
        <end position="471"/>
    </location>
</feature>
<evidence type="ECO:0000313" key="4">
    <source>
        <dbReference type="Proteomes" id="UP001180616"/>
    </source>
</evidence>
<reference evidence="3" key="1">
    <citation type="submission" date="2023-09" db="EMBL/GenBank/DDBJ databases">
        <authorList>
            <consortium name="CW5 consortium"/>
            <person name="Lu C.-W."/>
        </authorList>
    </citation>
    <scope>NUCLEOTIDE SEQUENCE</scope>
    <source>
        <strain evidence="3">KPS</strain>
    </source>
</reference>
<feature type="region of interest" description="Disordered" evidence="1">
    <location>
        <begin position="271"/>
        <end position="356"/>
    </location>
</feature>
<sequence length="492" mass="48201">MTSAGGIGLADMIYEQLSTKLTDASRTTAPSSVREPVPVKPVSLVPRMITPASEGASGASGTSGKAGVTSSMYEPASPEAPVASDAQAPGAVRTDAKSVSANQAEPANQAGQAIVQQHLAELERQVAAASPADAASSAASGVAAAATGITPPGTVAATGVVATQPGTVPAAAAEDGQAAAVTGAQRRAARDKDGAMHGLPSASVADGNTRKVRSPMRDAQMGPPIVHRTGAMKRVASPAATRTLSVPTGAPSAAELQAGQAAQDVQAAVSGAGPVGATSPAAGEISSATGTTPSVSGMVFPASGAASGSASPAAATSATSGTSAPSGTPAAPAAKASPTGGPSVASGTPGSMVWPHEGRIASGFGWRNDPITGERAWHPGVDIAVNEGDPVRAAWDGKVVFAGERADYGKLVVLEHPGGWRSFYGHNGSLDAREGDVVRAGTEIAKAGGTGRVAGPHLHFEVRQGELAVNPEYAARSLASGGVAAQRTRTGG</sequence>
<dbReference type="InterPro" id="IPR050570">
    <property type="entry name" value="Cell_wall_metabolism_enzyme"/>
</dbReference>
<dbReference type="RefSeq" id="WP_309540928.1">
    <property type="nucleotide sequence ID" value="NZ_CP133659.1"/>
</dbReference>
<dbReference type="EMBL" id="CP133659">
    <property type="protein sequence ID" value="WMW64869.1"/>
    <property type="molecule type" value="Genomic_DNA"/>
</dbReference>
<organism evidence="3 4">
    <name type="scientific">Nitratidesulfovibrio liaohensis</name>
    <dbReference type="NCBI Taxonomy" id="2604158"/>
    <lineage>
        <taxon>Bacteria</taxon>
        <taxon>Pseudomonadati</taxon>
        <taxon>Thermodesulfobacteriota</taxon>
        <taxon>Desulfovibrionia</taxon>
        <taxon>Desulfovibrionales</taxon>
        <taxon>Desulfovibrionaceae</taxon>
        <taxon>Nitratidesulfovibrio</taxon>
    </lineage>
</organism>
<gene>
    <name evidence="3" type="ORF">KPS_002937</name>
</gene>
<protein>
    <submittedName>
        <fullName evidence="3">Peptidoglycan DD-metalloendopeptidase family protein</fullName>
    </submittedName>
</protein>
<feature type="compositionally biased region" description="Polar residues" evidence="1">
    <location>
        <begin position="286"/>
        <end position="295"/>
    </location>
</feature>
<dbReference type="Gene3D" id="2.70.70.10">
    <property type="entry name" value="Glucose Permease (Domain IIA)"/>
    <property type="match status" value="1"/>
</dbReference>
<feature type="compositionally biased region" description="Low complexity" evidence="1">
    <location>
        <begin position="301"/>
        <end position="343"/>
    </location>
</feature>
<proteinExistence type="predicted"/>
<accession>A0ABY9QZD8</accession>
<dbReference type="InterPro" id="IPR011055">
    <property type="entry name" value="Dup_hybrid_motif"/>
</dbReference>
<evidence type="ECO:0000259" key="2">
    <source>
        <dbReference type="Pfam" id="PF01551"/>
    </source>
</evidence>
<feature type="compositionally biased region" description="Low complexity" evidence="1">
    <location>
        <begin position="52"/>
        <end position="71"/>
    </location>
</feature>
<feature type="region of interest" description="Disordered" evidence="1">
    <location>
        <begin position="185"/>
        <end position="258"/>
    </location>
</feature>
<keyword evidence="4" id="KW-1185">Reference proteome</keyword>
<dbReference type="SUPFAM" id="SSF51261">
    <property type="entry name" value="Duplicated hybrid motif"/>
    <property type="match status" value="1"/>
</dbReference>
<feature type="compositionally biased region" description="Polar residues" evidence="1">
    <location>
        <begin position="97"/>
        <end position="111"/>
    </location>
</feature>